<dbReference type="PANTHER" id="PTHR47163">
    <property type="entry name" value="DDE_TNP_IS1595 DOMAIN-CONTAINING PROTEIN"/>
    <property type="match status" value="1"/>
</dbReference>
<dbReference type="InterPro" id="IPR053164">
    <property type="entry name" value="IS1016-like_transposase"/>
</dbReference>
<proteinExistence type="predicted"/>
<dbReference type="Proteomes" id="UP000887560">
    <property type="component" value="Unplaced"/>
</dbReference>
<keyword evidence="2" id="KW-1185">Reference proteome</keyword>
<sequence>MTIRTDDNSNPMTIRTDKGAGQFRCQKCNGPSHAVTDGTWFEGIRSVDMVAKGILLTYTFACGFSQNQAIRESTLTGTGEITSSATVVDWYSYCREVCTIALDAMDANTLLGLIQKHVLPDTMLFTDLWKGYNNLSENGFQHMCVNHSLRFVTDEGVNTNKIESQWRPIRQRLARGGVQKEKLADHLCEFLWRRDVRRRDVDYFNDILDHIRNQFPGH</sequence>
<name>A0A915PES0_9BILA</name>
<organism evidence="2 3">
    <name type="scientific">Meloidogyne floridensis</name>
    <dbReference type="NCBI Taxonomy" id="298350"/>
    <lineage>
        <taxon>Eukaryota</taxon>
        <taxon>Metazoa</taxon>
        <taxon>Ecdysozoa</taxon>
        <taxon>Nematoda</taxon>
        <taxon>Chromadorea</taxon>
        <taxon>Rhabditida</taxon>
        <taxon>Tylenchina</taxon>
        <taxon>Tylenchomorpha</taxon>
        <taxon>Tylenchoidea</taxon>
        <taxon>Meloidogynidae</taxon>
        <taxon>Meloidogyninae</taxon>
        <taxon>Meloidogyne</taxon>
    </lineage>
</organism>
<dbReference type="PANTHER" id="PTHR47163:SF2">
    <property type="entry name" value="SI:DKEY-17M8.2"/>
    <property type="match status" value="1"/>
</dbReference>
<evidence type="ECO:0000313" key="2">
    <source>
        <dbReference type="Proteomes" id="UP000887560"/>
    </source>
</evidence>
<protein>
    <submittedName>
        <fullName evidence="3">ISXO2-like transposase domain-containing protein</fullName>
    </submittedName>
</protein>
<dbReference type="WBParaSite" id="scf7180000424935.g14295">
    <property type="protein sequence ID" value="scf7180000424935.g14295"/>
    <property type="gene ID" value="scf7180000424935.g14295"/>
</dbReference>
<evidence type="ECO:0000259" key="1">
    <source>
        <dbReference type="SMART" id="SM01126"/>
    </source>
</evidence>
<feature type="domain" description="ISXO2-like transposase" evidence="1">
    <location>
        <begin position="74"/>
        <end position="195"/>
    </location>
</feature>
<accession>A0A915PES0</accession>
<dbReference type="SMART" id="SM01126">
    <property type="entry name" value="DDE_Tnp_IS1595"/>
    <property type="match status" value="1"/>
</dbReference>
<dbReference type="AlphaFoldDB" id="A0A915PES0"/>
<reference evidence="3" key="1">
    <citation type="submission" date="2022-11" db="UniProtKB">
        <authorList>
            <consortium name="WormBaseParasite"/>
        </authorList>
    </citation>
    <scope>IDENTIFICATION</scope>
</reference>
<dbReference type="InterPro" id="IPR024445">
    <property type="entry name" value="Tnp_ISXO2-like"/>
</dbReference>
<dbReference type="Pfam" id="PF12762">
    <property type="entry name" value="DDE_Tnp_IS1595"/>
    <property type="match status" value="1"/>
</dbReference>
<evidence type="ECO:0000313" key="3">
    <source>
        <dbReference type="WBParaSite" id="scf7180000424935.g14295"/>
    </source>
</evidence>